<dbReference type="PANTHER" id="PTHR37477">
    <property type="entry name" value="COBALT-PRECORRIN-5A HYDROLASE"/>
    <property type="match status" value="1"/>
</dbReference>
<dbReference type="GO" id="GO:0043779">
    <property type="term" value="F:cobalt-precorrin-5A acetaldehyde-lyase activity"/>
    <property type="evidence" value="ECO:0007669"/>
    <property type="project" value="UniProtKB-EC"/>
</dbReference>
<dbReference type="Proteomes" id="UP001229244">
    <property type="component" value="Unassembled WGS sequence"/>
</dbReference>
<evidence type="ECO:0000313" key="2">
    <source>
        <dbReference type="EMBL" id="MDQ0315679.1"/>
    </source>
</evidence>
<dbReference type="AlphaFoldDB" id="A0AAE3VP38"/>
<dbReference type="InterPro" id="IPR036518">
    <property type="entry name" value="CobE/GbiG_C_sf"/>
</dbReference>
<dbReference type="Pfam" id="PF01890">
    <property type="entry name" value="CbiG_C"/>
    <property type="match status" value="1"/>
</dbReference>
<dbReference type="EC" id="3.7.1.12" evidence="2"/>
<proteinExistence type="predicted"/>
<organism evidence="2 3">
    <name type="scientific">Amorphus orientalis</name>
    <dbReference type="NCBI Taxonomy" id="649198"/>
    <lineage>
        <taxon>Bacteria</taxon>
        <taxon>Pseudomonadati</taxon>
        <taxon>Pseudomonadota</taxon>
        <taxon>Alphaproteobacteria</taxon>
        <taxon>Hyphomicrobiales</taxon>
        <taxon>Amorphaceae</taxon>
        <taxon>Amorphus</taxon>
    </lineage>
</organism>
<dbReference type="Gene3D" id="3.30.420.180">
    <property type="entry name" value="CobE/GbiG C-terminal domain"/>
    <property type="match status" value="1"/>
</dbReference>
<reference evidence="2" key="1">
    <citation type="submission" date="2023-07" db="EMBL/GenBank/DDBJ databases">
        <title>Genomic Encyclopedia of Type Strains, Phase IV (KMG-IV): sequencing the most valuable type-strain genomes for metagenomic binning, comparative biology and taxonomic classification.</title>
        <authorList>
            <person name="Goeker M."/>
        </authorList>
    </citation>
    <scope>NUCLEOTIDE SEQUENCE</scope>
    <source>
        <strain evidence="2">DSM 21202</strain>
    </source>
</reference>
<sequence length="126" mass="13246">MIAAGFGLRRSAGAEELAELLQRACTESGLSPDRIDCLATLDQLADHPAIQMLKENLKKDVQAISKQELSTVSNAVLTRSDRIQELYGVGSVAEAAALIAAGSKARLRLPRIASASATCALAEGVR</sequence>
<dbReference type="InterPro" id="IPR002750">
    <property type="entry name" value="CobE/GbiG_C"/>
</dbReference>
<gene>
    <name evidence="2" type="ORF">J2S73_002136</name>
</gene>
<evidence type="ECO:0000313" key="3">
    <source>
        <dbReference type="Proteomes" id="UP001229244"/>
    </source>
</evidence>
<dbReference type="InterPro" id="IPR052553">
    <property type="entry name" value="CbiG_hydrolase"/>
</dbReference>
<dbReference type="PANTHER" id="PTHR37477:SF1">
    <property type="entry name" value="COBALT-PRECORRIN-5A HYDROLASE"/>
    <property type="match status" value="1"/>
</dbReference>
<evidence type="ECO:0000259" key="1">
    <source>
        <dbReference type="Pfam" id="PF01890"/>
    </source>
</evidence>
<dbReference type="GO" id="GO:0009236">
    <property type="term" value="P:cobalamin biosynthetic process"/>
    <property type="evidence" value="ECO:0007669"/>
    <property type="project" value="InterPro"/>
</dbReference>
<protein>
    <submittedName>
        <fullName evidence="2">Cobalt-precorrin 5A hydrolase</fullName>
        <ecNumber evidence="2">3.7.1.12</ecNumber>
    </submittedName>
</protein>
<feature type="domain" description="CobE/GbiG C-terminal" evidence="1">
    <location>
        <begin position="2"/>
        <end position="122"/>
    </location>
</feature>
<keyword evidence="2" id="KW-0378">Hydrolase</keyword>
<accession>A0AAE3VP38</accession>
<keyword evidence="3" id="KW-1185">Reference proteome</keyword>
<comment type="caution">
    <text evidence="2">The sequence shown here is derived from an EMBL/GenBank/DDBJ whole genome shotgun (WGS) entry which is preliminary data.</text>
</comment>
<dbReference type="RefSeq" id="WP_306885502.1">
    <property type="nucleotide sequence ID" value="NZ_JAUSUL010000002.1"/>
</dbReference>
<name>A0AAE3VP38_9HYPH</name>
<dbReference type="EMBL" id="JAUSUL010000002">
    <property type="protein sequence ID" value="MDQ0315679.1"/>
    <property type="molecule type" value="Genomic_DNA"/>
</dbReference>
<dbReference type="SUPFAM" id="SSF159664">
    <property type="entry name" value="CobE/GbiG C-terminal domain-like"/>
    <property type="match status" value="1"/>
</dbReference>